<dbReference type="EMBL" id="AMCI01000299">
    <property type="protein sequence ID" value="EJX09869.1"/>
    <property type="molecule type" value="Genomic_DNA"/>
</dbReference>
<sequence length="23" mass="2553">WTVTLTLQKQYSADADIGINDIS</sequence>
<evidence type="ECO:0000313" key="1">
    <source>
        <dbReference type="EMBL" id="EJX09869.1"/>
    </source>
</evidence>
<comment type="caution">
    <text evidence="1">The sequence shown here is derived from an EMBL/GenBank/DDBJ whole genome shotgun (WGS) entry which is preliminary data.</text>
</comment>
<protein>
    <submittedName>
        <fullName evidence="1">Uncharacterized protein</fullName>
    </submittedName>
</protein>
<dbReference type="AlphaFoldDB" id="J9GQ11"/>
<feature type="non-terminal residue" evidence="1">
    <location>
        <position position="1"/>
    </location>
</feature>
<name>J9GQ11_9ZZZZ</name>
<organism evidence="1">
    <name type="scientific">gut metagenome</name>
    <dbReference type="NCBI Taxonomy" id="749906"/>
    <lineage>
        <taxon>unclassified sequences</taxon>
        <taxon>metagenomes</taxon>
        <taxon>organismal metagenomes</taxon>
    </lineage>
</organism>
<reference evidence="1" key="1">
    <citation type="journal article" date="2012" name="PLoS ONE">
        <title>Gene sets for utilization of primary and secondary nutrition supplies in the distal gut of endangered iberian lynx.</title>
        <authorList>
            <person name="Alcaide M."/>
            <person name="Messina E."/>
            <person name="Richter M."/>
            <person name="Bargiela R."/>
            <person name="Peplies J."/>
            <person name="Huws S.A."/>
            <person name="Newbold C.J."/>
            <person name="Golyshin P.N."/>
            <person name="Simon M.A."/>
            <person name="Lopez G."/>
            <person name="Yakimov M.M."/>
            <person name="Ferrer M."/>
        </authorList>
    </citation>
    <scope>NUCLEOTIDE SEQUENCE</scope>
</reference>
<gene>
    <name evidence="1" type="ORF">EVA_02017</name>
</gene>
<proteinExistence type="predicted"/>
<accession>J9GQ11</accession>